<name>A0A1G9FWD2_9BACL</name>
<keyword evidence="3" id="KW-1185">Reference proteome</keyword>
<dbReference type="Proteomes" id="UP000199008">
    <property type="component" value="Unassembled WGS sequence"/>
</dbReference>
<reference evidence="3" key="1">
    <citation type="submission" date="2016-10" db="EMBL/GenBank/DDBJ databases">
        <authorList>
            <person name="Varghese N."/>
            <person name="Submissions S."/>
        </authorList>
    </citation>
    <scope>NUCLEOTIDE SEQUENCE [LARGE SCALE GENOMIC DNA]</scope>
    <source>
        <strain evidence="3">CGMCC 1.8895</strain>
    </source>
</reference>
<keyword evidence="1" id="KW-0812">Transmembrane</keyword>
<keyword evidence="1" id="KW-1133">Transmembrane helix</keyword>
<evidence type="ECO:0008006" key="4">
    <source>
        <dbReference type="Google" id="ProtNLM"/>
    </source>
</evidence>
<keyword evidence="1" id="KW-0472">Membrane</keyword>
<dbReference type="EMBL" id="FNFY01000014">
    <property type="protein sequence ID" value="SDK92700.1"/>
    <property type="molecule type" value="Genomic_DNA"/>
</dbReference>
<evidence type="ECO:0000313" key="3">
    <source>
        <dbReference type="Proteomes" id="UP000199008"/>
    </source>
</evidence>
<sequence>MTMDITTIIILTALLLAAGIIIQMMRVNKKSKVKMAVKNEKIITDDFDNEQLHSFTIFNESGQSVVIDSIQLYSDGREIFDNGHHPGFRAPKKEGGDVVDIDSKRVRDISGLLSANFLGTTVVKPGEEMTYSYYLDAPPDEIKLTVRENEDIDINLSPDFGI</sequence>
<proteinExistence type="predicted"/>
<dbReference type="STRING" id="576118.SAMN05216216_11438"/>
<dbReference type="AlphaFoldDB" id="A0A1G9FWD2"/>
<evidence type="ECO:0000313" key="2">
    <source>
        <dbReference type="EMBL" id="SDK92700.1"/>
    </source>
</evidence>
<gene>
    <name evidence="2" type="ORF">SAMN05216216_11438</name>
</gene>
<organism evidence="2 3">
    <name type="scientific">Lacicoccus qingdaonensis</name>
    <dbReference type="NCBI Taxonomy" id="576118"/>
    <lineage>
        <taxon>Bacteria</taxon>
        <taxon>Bacillati</taxon>
        <taxon>Bacillota</taxon>
        <taxon>Bacilli</taxon>
        <taxon>Bacillales</taxon>
        <taxon>Salinicoccaceae</taxon>
        <taxon>Lacicoccus</taxon>
    </lineage>
</organism>
<feature type="transmembrane region" description="Helical" evidence="1">
    <location>
        <begin position="6"/>
        <end position="25"/>
    </location>
</feature>
<evidence type="ECO:0000256" key="1">
    <source>
        <dbReference type="SAM" id="Phobius"/>
    </source>
</evidence>
<protein>
    <recommendedName>
        <fullName evidence="4">DUF4352 domain-containing protein</fullName>
    </recommendedName>
</protein>
<accession>A0A1G9FWD2</accession>